<evidence type="ECO:0000313" key="1">
    <source>
        <dbReference type="EMBL" id="CEG24983.1"/>
    </source>
</evidence>
<dbReference type="RefSeq" id="WP_048883058.1">
    <property type="nucleotide sequence ID" value="NZ_CCXW01000004.1"/>
</dbReference>
<name>A0AAN2PC52_9BACI</name>
<protein>
    <submittedName>
        <fullName evidence="1">Uncharacterized protein</fullName>
    </submittedName>
</protein>
<gene>
    <name evidence="1" type="ORF">BN1180_05828</name>
</gene>
<dbReference type="AlphaFoldDB" id="A0AAN2PC52"/>
<proteinExistence type="predicted"/>
<keyword evidence="2" id="KW-1185">Reference proteome</keyword>
<dbReference type="Proteomes" id="UP000182110">
    <property type="component" value="Unassembled WGS sequence"/>
</dbReference>
<dbReference type="EMBL" id="CCXW01000004">
    <property type="protein sequence ID" value="CEG24983.1"/>
    <property type="molecule type" value="Genomic_DNA"/>
</dbReference>
<sequence>MCVLCGEFVHQVHWTDHTSKEQEEITVGDNQRLRKRSRIHRAELCNKILQHFKLKLDDWQGSKFVLRDAKGNTVVVDDLAAIWSNVERMLRYPIDPLNDDLLERLVHQENK</sequence>
<organism evidence="1 2">
    <name type="scientific">Peribacillus simplex</name>
    <dbReference type="NCBI Taxonomy" id="1478"/>
    <lineage>
        <taxon>Bacteria</taxon>
        <taxon>Bacillati</taxon>
        <taxon>Bacillota</taxon>
        <taxon>Bacilli</taxon>
        <taxon>Bacillales</taxon>
        <taxon>Bacillaceae</taxon>
        <taxon>Peribacillus</taxon>
    </lineage>
</organism>
<reference evidence="1 2" key="1">
    <citation type="journal article" date="2014" name="Genome Announc.">
        <title>Genome Sequence of Bacillus simplex Strain P558, Isolated from a Human Fecal Sample.</title>
        <authorList>
            <person name="Croce O."/>
            <person name="Hugon P."/>
            <person name="Lagier J.C."/>
            <person name="Bibi F."/>
            <person name="Robert C."/>
            <person name="Azhar E.I."/>
            <person name="Raoult D."/>
            <person name="Fournier P.E."/>
        </authorList>
    </citation>
    <scope>NUCLEOTIDE SEQUENCE [LARGE SCALE GENOMIC DNA]</scope>
    <source>
        <strain evidence="1 2">P558</strain>
    </source>
</reference>
<evidence type="ECO:0000313" key="2">
    <source>
        <dbReference type="Proteomes" id="UP000182110"/>
    </source>
</evidence>
<accession>A0AAN2PC52</accession>
<comment type="caution">
    <text evidence="1">The sequence shown here is derived from an EMBL/GenBank/DDBJ whole genome shotgun (WGS) entry which is preliminary data.</text>
</comment>